<dbReference type="PANTHER" id="PTHR42748">
    <property type="entry name" value="NITROGEN METABOLITE REPRESSION PROTEIN NMRA FAMILY MEMBER"/>
    <property type="match status" value="1"/>
</dbReference>
<reference evidence="4" key="1">
    <citation type="submission" date="2022-07" db="EMBL/GenBank/DDBJ databases">
        <title>Complete Genome Sequence of the Radioresistant Bacterium Deinococcus aetherius ST0316, Isolated from the Air Dust collected in Lower Stratosphere above Japan.</title>
        <authorList>
            <person name="Satoh K."/>
            <person name="Hagiwara K."/>
            <person name="Katsumata K."/>
            <person name="Kubo A."/>
            <person name="Yokobori S."/>
            <person name="Yamagishi A."/>
            <person name="Oono Y."/>
            <person name="Narumi I."/>
        </authorList>
    </citation>
    <scope>NUCLEOTIDE SEQUENCE</scope>
    <source>
        <strain evidence="4">ST0316</strain>
    </source>
</reference>
<dbReference type="Gene3D" id="3.40.50.720">
    <property type="entry name" value="NAD(P)-binding Rossmann-like Domain"/>
    <property type="match status" value="1"/>
</dbReference>
<dbReference type="InterPro" id="IPR008030">
    <property type="entry name" value="NmrA-like"/>
</dbReference>
<feature type="domain" description="NmrA-like" evidence="3">
    <location>
        <begin position="2"/>
        <end position="286"/>
    </location>
</feature>
<protein>
    <recommendedName>
        <fullName evidence="3">NmrA-like domain-containing protein</fullName>
    </recommendedName>
</protein>
<name>A0ABM8AFD6_9DEIO</name>
<evidence type="ECO:0000259" key="3">
    <source>
        <dbReference type="Pfam" id="PF05368"/>
    </source>
</evidence>
<organism evidence="4 5">
    <name type="scientific">Deinococcus aetherius</name>
    <dbReference type="NCBI Taxonomy" id="200252"/>
    <lineage>
        <taxon>Bacteria</taxon>
        <taxon>Thermotogati</taxon>
        <taxon>Deinococcota</taxon>
        <taxon>Deinococci</taxon>
        <taxon>Deinococcales</taxon>
        <taxon>Deinococcaceae</taxon>
        <taxon>Deinococcus</taxon>
    </lineage>
</organism>
<dbReference type="InterPro" id="IPR051164">
    <property type="entry name" value="NmrA-like_oxidored"/>
</dbReference>
<dbReference type="EMBL" id="AP026560">
    <property type="protein sequence ID" value="BDP42487.1"/>
    <property type="molecule type" value="Genomic_DNA"/>
</dbReference>
<gene>
    <name evidence="4" type="ORF">DAETH_24560</name>
</gene>
<dbReference type="Pfam" id="PF05368">
    <property type="entry name" value="NmrA"/>
    <property type="match status" value="1"/>
</dbReference>
<keyword evidence="2" id="KW-0521">NADP</keyword>
<evidence type="ECO:0000313" key="4">
    <source>
        <dbReference type="EMBL" id="BDP42487.1"/>
    </source>
</evidence>
<dbReference type="PANTHER" id="PTHR42748:SF7">
    <property type="entry name" value="NMRA LIKE REDOX SENSOR 1-RELATED"/>
    <property type="match status" value="1"/>
</dbReference>
<proteinExistence type="inferred from homology"/>
<dbReference type="InterPro" id="IPR036291">
    <property type="entry name" value="NAD(P)-bd_dom_sf"/>
</dbReference>
<dbReference type="RefSeq" id="WP_264775181.1">
    <property type="nucleotide sequence ID" value="NZ_AP026560.1"/>
</dbReference>
<evidence type="ECO:0000313" key="5">
    <source>
        <dbReference type="Proteomes" id="UP001064971"/>
    </source>
</evidence>
<evidence type="ECO:0000256" key="1">
    <source>
        <dbReference type="ARBA" id="ARBA00006328"/>
    </source>
</evidence>
<accession>A0ABM8AFD6</accession>
<keyword evidence="5" id="KW-1185">Reference proteome</keyword>
<sequence length="303" mass="32797">MQTILVTGATGSQGRPVVEGLLEAGYGVRMLARHPERAGDLTARGAEAAPGDLGDVEAVRTAVRGADGVFLLVPFFADPGAALEYGRHVIDAARDSGVRLIVWNPTGEIPPGPTGNPALDLRRDLLAHLEASGVPHVVLQPTAYLENLLGPWTREEVAEGDTFAYPTPNEVRIQWIATADVATFAVYAFGHPDLAPLNLKISGPERLSGEEVAERFSRALGRKVTFRPMPPREFGERLDRVFPGMGEDVTRAYEMAYTNPEMMSTHVDIDAALAKMPVRLTTVEEWVRQHAGAFSPAVENQTV</sequence>
<comment type="similarity">
    <text evidence="1">Belongs to the NmrA-type oxidoreductase family.</text>
</comment>
<evidence type="ECO:0000256" key="2">
    <source>
        <dbReference type="ARBA" id="ARBA00022857"/>
    </source>
</evidence>
<dbReference type="Proteomes" id="UP001064971">
    <property type="component" value="Chromosome"/>
</dbReference>
<dbReference type="SUPFAM" id="SSF51735">
    <property type="entry name" value="NAD(P)-binding Rossmann-fold domains"/>
    <property type="match status" value="1"/>
</dbReference>